<dbReference type="EMBL" id="NBSH01000003">
    <property type="protein sequence ID" value="ORX39371.1"/>
    <property type="molecule type" value="Genomic_DNA"/>
</dbReference>
<protein>
    <submittedName>
        <fullName evidence="3">Uncharacterized protein</fullName>
    </submittedName>
</protein>
<dbReference type="Proteomes" id="UP000193218">
    <property type="component" value="Unassembled WGS sequence"/>
</dbReference>
<dbReference type="RefSeq" id="XP_021873234.1">
    <property type="nucleotide sequence ID" value="XM_022015171.1"/>
</dbReference>
<accession>A0A1Y1UMU4</accession>
<evidence type="ECO:0000313" key="3">
    <source>
        <dbReference type="EMBL" id="ORX39371.1"/>
    </source>
</evidence>
<feature type="compositionally biased region" description="Basic residues" evidence="1">
    <location>
        <begin position="72"/>
        <end position="86"/>
    </location>
</feature>
<dbReference type="AlphaFoldDB" id="A0A1Y1UMU4"/>
<feature type="transmembrane region" description="Helical" evidence="2">
    <location>
        <begin position="97"/>
        <end position="117"/>
    </location>
</feature>
<keyword evidence="2" id="KW-0472">Membrane</keyword>
<dbReference type="InParanoid" id="A0A1Y1UMU4"/>
<comment type="caution">
    <text evidence="3">The sequence shown here is derived from an EMBL/GenBank/DDBJ whole genome shotgun (WGS) entry which is preliminary data.</text>
</comment>
<feature type="region of interest" description="Disordered" evidence="1">
    <location>
        <begin position="1"/>
        <end position="21"/>
    </location>
</feature>
<evidence type="ECO:0000256" key="1">
    <source>
        <dbReference type="SAM" id="MobiDB-lite"/>
    </source>
</evidence>
<organism evidence="3 4">
    <name type="scientific">Kockovaella imperatae</name>
    <dbReference type="NCBI Taxonomy" id="4999"/>
    <lineage>
        <taxon>Eukaryota</taxon>
        <taxon>Fungi</taxon>
        <taxon>Dikarya</taxon>
        <taxon>Basidiomycota</taxon>
        <taxon>Agaricomycotina</taxon>
        <taxon>Tremellomycetes</taxon>
        <taxon>Tremellales</taxon>
        <taxon>Cuniculitremaceae</taxon>
        <taxon>Kockovaella</taxon>
    </lineage>
</organism>
<sequence length="218" mass="24269">MSATSSPVPTLMLQPPTPRAESSRRAVFENLPCIPFFESLDILDPMGSKPFDDEPTSPALDLNLLTPPGTPVRKHHRRRLHRKRYGHEHGASPSTPFTGIAIIGFIALLLLTSIASLSSPLAHLRHNNTASSRQTLFGRFRGRMNLVNALQSQSGVLDMTLSDMWTQVAIRKREIQLEAAAEPRGSGHVKAMSDNDWQQYRINARLPLPTAAMEFWDL</sequence>
<reference evidence="3 4" key="1">
    <citation type="submission" date="2017-03" db="EMBL/GenBank/DDBJ databases">
        <title>Widespread Adenine N6-methylation of Active Genes in Fungi.</title>
        <authorList>
            <consortium name="DOE Joint Genome Institute"/>
            <person name="Mondo S.J."/>
            <person name="Dannebaum R.O."/>
            <person name="Kuo R.C."/>
            <person name="Louie K.B."/>
            <person name="Bewick A.J."/>
            <person name="Labutti K."/>
            <person name="Haridas S."/>
            <person name="Kuo A."/>
            <person name="Salamov A."/>
            <person name="Ahrendt S.R."/>
            <person name="Lau R."/>
            <person name="Bowen B.P."/>
            <person name="Lipzen A."/>
            <person name="Sullivan W."/>
            <person name="Andreopoulos W.B."/>
            <person name="Clum A."/>
            <person name="Lindquist E."/>
            <person name="Daum C."/>
            <person name="Northen T.R."/>
            <person name="Ramamoorthy G."/>
            <person name="Schmitz R.J."/>
            <person name="Gryganskyi A."/>
            <person name="Culley D."/>
            <person name="Magnuson J."/>
            <person name="James T.Y."/>
            <person name="O'Malley M.A."/>
            <person name="Stajich J.E."/>
            <person name="Spatafora J.W."/>
            <person name="Visel A."/>
            <person name="Grigoriev I.V."/>
        </authorList>
    </citation>
    <scope>NUCLEOTIDE SEQUENCE [LARGE SCALE GENOMIC DNA]</scope>
    <source>
        <strain evidence="3 4">NRRL Y-17943</strain>
    </source>
</reference>
<dbReference type="GeneID" id="33556979"/>
<feature type="region of interest" description="Disordered" evidence="1">
    <location>
        <begin position="52"/>
        <end position="91"/>
    </location>
</feature>
<gene>
    <name evidence="3" type="ORF">BD324DRAFT_619422</name>
</gene>
<keyword evidence="4" id="KW-1185">Reference proteome</keyword>
<evidence type="ECO:0000256" key="2">
    <source>
        <dbReference type="SAM" id="Phobius"/>
    </source>
</evidence>
<proteinExistence type="predicted"/>
<name>A0A1Y1UMU4_9TREE</name>
<evidence type="ECO:0000313" key="4">
    <source>
        <dbReference type="Proteomes" id="UP000193218"/>
    </source>
</evidence>
<keyword evidence="2" id="KW-1133">Transmembrane helix</keyword>
<keyword evidence="2" id="KW-0812">Transmembrane</keyword>